<protein>
    <submittedName>
        <fullName evidence="2">Uncharacterized protein</fullName>
    </submittedName>
</protein>
<keyword evidence="2" id="KW-0614">Plasmid</keyword>
<evidence type="ECO:0000313" key="3">
    <source>
        <dbReference type="Proteomes" id="UP000002255"/>
    </source>
</evidence>
<dbReference type="Proteomes" id="UP000002255">
    <property type="component" value="Plasmid pXCEL01"/>
</dbReference>
<feature type="region of interest" description="Disordered" evidence="1">
    <location>
        <begin position="176"/>
        <end position="196"/>
    </location>
</feature>
<proteinExistence type="predicted"/>
<sequence length="196" mass="22889">MFDQSYFRWMPEDPMSLALTWTKGRVLYETPRHLRFLDEQFVALRTYAAGIEHAMVPFLDDAQERCSKDAWRSGLELVGLTSDDVSLLRFYAPAQQAPHKEVRRALRGWPLQNPFSRIWELRQMRAMYAAAENLLEDTFCDLAVELAPKHGWQNLSQVTLYNNFASGLQQRVDWQREERGEPGDPRRRPAQSYPAL</sequence>
<dbReference type="EMBL" id="CP001822">
    <property type="protein sequence ID" value="ACZ32412.1"/>
    <property type="molecule type" value="Genomic_DNA"/>
</dbReference>
<reference evidence="2 3" key="1">
    <citation type="journal article" date="2010" name="Stand. Genomic Sci.">
        <title>Complete genome sequence of Xylanimonas cellulosilytica type strain (XIL07).</title>
        <authorList>
            <person name="Foster B."/>
            <person name="Pukall R."/>
            <person name="Abt B."/>
            <person name="Nolan M."/>
            <person name="Glavina Del Rio T."/>
            <person name="Chen F."/>
            <person name="Lucas S."/>
            <person name="Tice H."/>
            <person name="Pitluck S."/>
            <person name="Cheng J.-F."/>
            <person name="Chertkov O."/>
            <person name="Brettin T."/>
            <person name="Han C."/>
            <person name="Detter J.C."/>
            <person name="Bruce D."/>
            <person name="Goodwin L."/>
            <person name="Ivanova N."/>
            <person name="Mavromatis K."/>
            <person name="Pati A."/>
            <person name="Mikhailova N."/>
            <person name="Chen A."/>
            <person name="Palaniappan K."/>
            <person name="Land M."/>
            <person name="Hauser L."/>
            <person name="Chang Y.-J."/>
            <person name="Jeffries C.D."/>
            <person name="Chain P."/>
            <person name="Rohde M."/>
            <person name="Goeker M."/>
            <person name="Bristow J."/>
            <person name="Eisen J.A."/>
            <person name="Markowitz V."/>
            <person name="Hugenholtz P."/>
            <person name="Kyrpides N.C."/>
            <person name="Klenk H.-P."/>
            <person name="Lapidus A."/>
        </authorList>
    </citation>
    <scope>NUCLEOTIDE SEQUENCE [LARGE SCALE GENOMIC DNA]</scope>
    <source>
        <strain evidence="3">DSM 15894 / CECT 5975 / LMG 20990 / XIL07</strain>
        <plasmid evidence="3">Plasmid pXCEL01</plasmid>
    </source>
</reference>
<dbReference type="HOGENOM" id="CLU_1244533_0_0_11"/>
<name>D1C0U6_XYLCX</name>
<dbReference type="eggNOG" id="ENOG502ZQBZ">
    <property type="taxonomic scope" value="Bacteria"/>
</dbReference>
<dbReference type="KEGG" id="xce:Xcel_3413"/>
<geneLocation type="plasmid" evidence="2 3">
    <name>pXCEL01</name>
</geneLocation>
<accession>D1C0U6</accession>
<evidence type="ECO:0000313" key="2">
    <source>
        <dbReference type="EMBL" id="ACZ32412.1"/>
    </source>
</evidence>
<gene>
    <name evidence="2" type="ORF">Xcel_3413</name>
</gene>
<keyword evidence="3" id="KW-1185">Reference proteome</keyword>
<evidence type="ECO:0000256" key="1">
    <source>
        <dbReference type="SAM" id="MobiDB-lite"/>
    </source>
</evidence>
<organism evidence="2 3">
    <name type="scientific">Xylanimonas cellulosilytica (strain DSM 15894 / JCM 12276 / CECT 5975 / KCTC 9989 / LMG 20990 / NBRC 107835 / XIL07)</name>
    <dbReference type="NCBI Taxonomy" id="446471"/>
    <lineage>
        <taxon>Bacteria</taxon>
        <taxon>Bacillati</taxon>
        <taxon>Actinomycetota</taxon>
        <taxon>Actinomycetes</taxon>
        <taxon>Micrococcales</taxon>
        <taxon>Promicromonosporaceae</taxon>
        <taxon>Xylanimonas</taxon>
    </lineage>
</organism>
<dbReference type="AlphaFoldDB" id="D1C0U6"/>
<feature type="compositionally biased region" description="Basic and acidic residues" evidence="1">
    <location>
        <begin position="176"/>
        <end position="187"/>
    </location>
</feature>